<comment type="caution">
    <text evidence="6">The sequence shown here is derived from an EMBL/GenBank/DDBJ whole genome shotgun (WGS) entry which is preliminary data.</text>
</comment>
<dbReference type="Gene3D" id="2.60.120.260">
    <property type="entry name" value="Galactose-binding domain-like"/>
    <property type="match status" value="1"/>
</dbReference>
<feature type="active site" description="Nucleophile" evidence="3">
    <location>
        <position position="491"/>
    </location>
</feature>
<evidence type="ECO:0000313" key="6">
    <source>
        <dbReference type="EMBL" id="MBT0992905.1"/>
    </source>
</evidence>
<dbReference type="InterPro" id="IPR017853">
    <property type="entry name" value="GH"/>
</dbReference>
<dbReference type="PANTHER" id="PTHR48148:SF2">
    <property type="entry name" value="PA14 DOMAIN-CONTAINING PROTEIN"/>
    <property type="match status" value="1"/>
</dbReference>
<feature type="compositionally biased region" description="Pro residues" evidence="4">
    <location>
        <begin position="253"/>
        <end position="277"/>
    </location>
</feature>
<evidence type="ECO:0000259" key="5">
    <source>
        <dbReference type="PROSITE" id="PS51764"/>
    </source>
</evidence>
<evidence type="ECO:0000256" key="1">
    <source>
        <dbReference type="ARBA" id="ARBA00022801"/>
    </source>
</evidence>
<gene>
    <name evidence="6" type="ORF">KIN34_01185</name>
</gene>
<name>A0ABS5TUT4_9CELL</name>
<dbReference type="PROSITE" id="PS51764">
    <property type="entry name" value="GH26"/>
    <property type="match status" value="1"/>
</dbReference>
<dbReference type="InterPro" id="IPR022790">
    <property type="entry name" value="GH26_dom"/>
</dbReference>
<proteinExistence type="inferred from homology"/>
<reference evidence="6 7" key="1">
    <citation type="submission" date="2021-05" db="EMBL/GenBank/DDBJ databases">
        <title>Description of Cellulomonas sp. DKR-3 sp. nov.</title>
        <authorList>
            <person name="Dahal R.H."/>
            <person name="Chaudhary D.K."/>
        </authorList>
    </citation>
    <scope>NUCLEOTIDE SEQUENCE [LARGE SCALE GENOMIC DNA]</scope>
    <source>
        <strain evidence="6 7">DKR-3</strain>
    </source>
</reference>
<evidence type="ECO:0000256" key="2">
    <source>
        <dbReference type="ARBA" id="ARBA00023295"/>
    </source>
</evidence>
<feature type="domain" description="GH26" evidence="5">
    <location>
        <begin position="242"/>
        <end position="552"/>
    </location>
</feature>
<dbReference type="RefSeq" id="WP_214345896.1">
    <property type="nucleotide sequence ID" value="NZ_JAHBOH010000001.1"/>
</dbReference>
<dbReference type="SUPFAM" id="SSF49785">
    <property type="entry name" value="Galactose-binding domain-like"/>
    <property type="match status" value="1"/>
</dbReference>
<evidence type="ECO:0000313" key="7">
    <source>
        <dbReference type="Proteomes" id="UP000722125"/>
    </source>
</evidence>
<keyword evidence="2 3" id="KW-0326">Glycosidase</keyword>
<organism evidence="6 7">
    <name type="scientific">Cellulomonas fulva</name>
    <dbReference type="NCBI Taxonomy" id="2835530"/>
    <lineage>
        <taxon>Bacteria</taxon>
        <taxon>Bacillati</taxon>
        <taxon>Actinomycetota</taxon>
        <taxon>Actinomycetes</taxon>
        <taxon>Micrococcales</taxon>
        <taxon>Cellulomonadaceae</taxon>
        <taxon>Cellulomonas</taxon>
    </lineage>
</organism>
<protein>
    <recommendedName>
        <fullName evidence="5">GH26 domain-containing protein</fullName>
    </recommendedName>
</protein>
<feature type="active site" description="Proton donor" evidence="3">
    <location>
        <position position="384"/>
    </location>
</feature>
<dbReference type="Gene3D" id="3.20.20.80">
    <property type="entry name" value="Glycosidases"/>
    <property type="match status" value="1"/>
</dbReference>
<keyword evidence="7" id="KW-1185">Reference proteome</keyword>
<feature type="compositionally biased region" description="Low complexity" evidence="4">
    <location>
        <begin position="205"/>
        <end position="226"/>
    </location>
</feature>
<dbReference type="Proteomes" id="UP000722125">
    <property type="component" value="Unassembled WGS sequence"/>
</dbReference>
<feature type="compositionally biased region" description="Polar residues" evidence="4">
    <location>
        <begin position="292"/>
        <end position="301"/>
    </location>
</feature>
<keyword evidence="1 3" id="KW-0378">Hydrolase</keyword>
<feature type="compositionally biased region" description="Low complexity" evidence="4">
    <location>
        <begin position="236"/>
        <end position="252"/>
    </location>
</feature>
<dbReference type="InterPro" id="IPR008979">
    <property type="entry name" value="Galactose-bd-like_sf"/>
</dbReference>
<sequence>MARHQESAVRRRSPLGDGSRTGVRLVASVAALAVAGSIAVAQSLDSAAAATQSPELVVNGSFSQGVAGWRTSGATTQRLSIGMVVGDDDPRAQVTSTRTPTTIVLNDVKNTVGSTVAGTSYVVTAAVKPVKVGVNGQLRVREVANGTAVTHATSFNLKTTGWRTVTLAFTAQRSGASLDLNVLGWNVPNGNGLRVDDVSMRVVTSTPAPTTTAPTSSPTATSSPKPTTSPRPTTSPSPTSSPTASPTSSPTPTSSPSPTPTSSPKPTASPTPSPSPTPGRCTAAVPDGPTEFGSSISTSGITPDASLSEVDKAFGKIGAVRVFDPGLPSSWSSLRSRVTSDRTVIVSFRPDPKEVLAGTYDAQLRAFFRDAPDDQVVYWSYIHEPEPLIANGTFTEAQYRAAWKRIAGFEKEFCKPNMYATLILTGYTAEPVSKRSWTTYYPGDDVIDVMAWDPYNGASDPTRDFYASAASIFANPVKASREAGKPFAIAETGSRLVPGDDGRARAAWLTSVGAYLKANDAVFATYFQSTNAGNWRLDDVYSQRAWGAFVTG</sequence>
<comment type="similarity">
    <text evidence="3">Belongs to the glycosyl hydrolase 26 family.</text>
</comment>
<evidence type="ECO:0000256" key="3">
    <source>
        <dbReference type="PROSITE-ProRule" id="PRU01100"/>
    </source>
</evidence>
<accession>A0ABS5TUT4</accession>
<feature type="region of interest" description="Disordered" evidence="4">
    <location>
        <begin position="205"/>
        <end position="304"/>
    </location>
</feature>
<dbReference type="PANTHER" id="PTHR48148">
    <property type="entry name" value="KERATINOCYTE PROLINE-RICH PROTEIN"/>
    <property type="match status" value="1"/>
</dbReference>
<evidence type="ECO:0000256" key="4">
    <source>
        <dbReference type="SAM" id="MobiDB-lite"/>
    </source>
</evidence>
<dbReference type="EMBL" id="JAHBOH010000001">
    <property type="protein sequence ID" value="MBT0992905.1"/>
    <property type="molecule type" value="Genomic_DNA"/>
</dbReference>
<dbReference type="SUPFAM" id="SSF51445">
    <property type="entry name" value="(Trans)glycosidases"/>
    <property type="match status" value="1"/>
</dbReference>